<reference evidence="7 8" key="1">
    <citation type="submission" date="2018-11" db="EMBL/GenBank/DDBJ databases">
        <title>Genomic Encyclopedia of Type Strains, Phase IV (KMG-IV): sequencing the most valuable type-strain genomes for metagenomic binning, comparative biology and taxonomic classification.</title>
        <authorList>
            <person name="Goeker M."/>
        </authorList>
    </citation>
    <scope>NUCLEOTIDE SEQUENCE [LARGE SCALE GENOMIC DNA]</scope>
    <source>
        <strain evidence="7 8">DSM 5900</strain>
    </source>
</reference>
<dbReference type="GO" id="GO:0030246">
    <property type="term" value="F:carbohydrate binding"/>
    <property type="evidence" value="ECO:0007669"/>
    <property type="project" value="InterPro"/>
</dbReference>
<dbReference type="GO" id="GO:0003824">
    <property type="term" value="F:catalytic activity"/>
    <property type="evidence" value="ECO:0007669"/>
    <property type="project" value="InterPro"/>
</dbReference>
<evidence type="ECO:0000259" key="6">
    <source>
        <dbReference type="Pfam" id="PF04349"/>
    </source>
</evidence>
<dbReference type="PANTHER" id="PTHR30504">
    <property type="entry name" value="GLUCANS BIOSYNTHESIS PROTEIN"/>
    <property type="match status" value="1"/>
</dbReference>
<keyword evidence="5" id="KW-0574">Periplasm</keyword>
<gene>
    <name evidence="7" type="ORF">EDC65_1625</name>
</gene>
<dbReference type="InterPro" id="IPR011013">
    <property type="entry name" value="Gal_mutarotase_sf_dom"/>
</dbReference>
<dbReference type="GO" id="GO:0030288">
    <property type="term" value="C:outer membrane-bounded periplasmic space"/>
    <property type="evidence" value="ECO:0007669"/>
    <property type="project" value="TreeGrafter"/>
</dbReference>
<dbReference type="Pfam" id="PF04349">
    <property type="entry name" value="MdoG"/>
    <property type="match status" value="1"/>
</dbReference>
<dbReference type="SUPFAM" id="SSF74650">
    <property type="entry name" value="Galactose mutarotase-like"/>
    <property type="match status" value="1"/>
</dbReference>
<feature type="domain" description="Glucan biosynthesis periplasmic MdoG C-terminal" evidence="6">
    <location>
        <begin position="36"/>
        <end position="503"/>
    </location>
</feature>
<dbReference type="UniPathway" id="UPA00637"/>
<keyword evidence="8" id="KW-1185">Reference proteome</keyword>
<dbReference type="InterPro" id="IPR007444">
    <property type="entry name" value="Glucan_biosyn_MdoG_C"/>
</dbReference>
<dbReference type="InterPro" id="IPR013783">
    <property type="entry name" value="Ig-like_fold"/>
</dbReference>
<dbReference type="Proteomes" id="UP000278222">
    <property type="component" value="Unassembled WGS sequence"/>
</dbReference>
<evidence type="ECO:0000313" key="8">
    <source>
        <dbReference type="Proteomes" id="UP000278222"/>
    </source>
</evidence>
<comment type="subcellular location">
    <subcellularLocation>
        <location evidence="1">Periplasm</location>
    </subcellularLocation>
</comment>
<accession>A0A3N1MAV6</accession>
<dbReference type="GO" id="GO:0051274">
    <property type="term" value="P:beta-glucan biosynthetic process"/>
    <property type="evidence" value="ECO:0007669"/>
    <property type="project" value="TreeGrafter"/>
</dbReference>
<comment type="similarity">
    <text evidence="3">Belongs to the OpgD/OpgG family.</text>
</comment>
<dbReference type="EMBL" id="RJKX01000013">
    <property type="protein sequence ID" value="ROP99836.1"/>
    <property type="molecule type" value="Genomic_DNA"/>
</dbReference>
<name>A0A3N1MAV6_9PROT</name>
<dbReference type="SUPFAM" id="SSF81296">
    <property type="entry name" value="E set domains"/>
    <property type="match status" value="1"/>
</dbReference>
<organism evidence="7 8">
    <name type="scientific">Stella humosa</name>
    <dbReference type="NCBI Taxonomy" id="94"/>
    <lineage>
        <taxon>Bacteria</taxon>
        <taxon>Pseudomonadati</taxon>
        <taxon>Pseudomonadota</taxon>
        <taxon>Alphaproteobacteria</taxon>
        <taxon>Rhodospirillales</taxon>
        <taxon>Stellaceae</taxon>
        <taxon>Stella</taxon>
    </lineage>
</organism>
<evidence type="ECO:0000313" key="7">
    <source>
        <dbReference type="EMBL" id="ROP99836.1"/>
    </source>
</evidence>
<evidence type="ECO:0000256" key="2">
    <source>
        <dbReference type="ARBA" id="ARBA00005001"/>
    </source>
</evidence>
<dbReference type="FunFam" id="2.70.98.10:FF:000001">
    <property type="entry name" value="Glucans biosynthesis protein G"/>
    <property type="match status" value="1"/>
</dbReference>
<dbReference type="InterPro" id="IPR014756">
    <property type="entry name" value="Ig_E-set"/>
</dbReference>
<protein>
    <submittedName>
        <fullName evidence="7">Glucans biosynthesis protein</fullName>
    </submittedName>
</protein>
<dbReference type="InterPro" id="IPR014438">
    <property type="entry name" value="Glucan_biosyn_MdoG/MdoD"/>
</dbReference>
<dbReference type="Gene3D" id="2.60.40.10">
    <property type="entry name" value="Immunoglobulins"/>
    <property type="match status" value="1"/>
</dbReference>
<comment type="caution">
    <text evidence="7">The sequence shown here is derived from an EMBL/GenBank/DDBJ whole genome shotgun (WGS) entry which is preliminary data.</text>
</comment>
<dbReference type="Gene3D" id="2.70.98.10">
    <property type="match status" value="1"/>
</dbReference>
<dbReference type="PANTHER" id="PTHR30504:SF2">
    <property type="entry name" value="GLUCANS BIOSYNTHESIS PROTEIN G"/>
    <property type="match status" value="1"/>
</dbReference>
<dbReference type="AlphaFoldDB" id="A0A3N1MAV6"/>
<dbReference type="PIRSF" id="PIRSF006281">
    <property type="entry name" value="MdoG"/>
    <property type="match status" value="1"/>
</dbReference>
<evidence type="ECO:0000256" key="1">
    <source>
        <dbReference type="ARBA" id="ARBA00004418"/>
    </source>
</evidence>
<dbReference type="InterPro" id="IPR014718">
    <property type="entry name" value="GH-type_carb-bd"/>
</dbReference>
<evidence type="ECO:0000256" key="3">
    <source>
        <dbReference type="ARBA" id="ARBA00009284"/>
    </source>
</evidence>
<keyword evidence="4" id="KW-0732">Signal</keyword>
<evidence type="ECO:0000256" key="5">
    <source>
        <dbReference type="ARBA" id="ARBA00022764"/>
    </source>
</evidence>
<sequence length="505" mass="56508">MRRRELLAGALSLPLVLAMTREFGTAAATADEATPFDATTVRRMARERAAKPWQAARDTLSGPLARLDYDGYRTIRYDANKALWAAEKLPFGVQFFHRGFLYKDRVDMYEVAGGHARRIPYSPDLFDLSKVGKLADGDVGFAGFRVHAAMNRPDYFDEVCAFLGASYFRAVARNHIYGLSARGLAIKTAEQGGEEFPAFTAFWLERPAQEAGALVIHALLDSRSAAGAFRFVVRPGEATIFDVEMALYPRVELAQVGIAPLTSMFLFAANDRGGVDDFRPAVHDSEGLSMWTGRGEQIWRPLNNPAELQVSSFADDNPRGFGLMQRQRDFGGYKDLEARYDRRPGLWIEPLGQWGRGAVHLVEIPTDREIHDNIVVAWRPAEPIAAGSEHVMSYRMHWCWEAPWKSELARITDTRQGQSLNDRSRLFVLEAVGDKLKGGSGERRAVVTADRGRLRNVVSQANPVTGGWRMSFELQPEGAKVIELRAQLMDGDQPASEVWLYRWTP</sequence>
<evidence type="ECO:0000256" key="4">
    <source>
        <dbReference type="ARBA" id="ARBA00022729"/>
    </source>
</evidence>
<comment type="pathway">
    <text evidence="2">Glycan metabolism; osmoregulated periplasmic glucan (OPG) biosynthesis.</text>
</comment>
<proteinExistence type="inferred from homology"/>